<dbReference type="GO" id="GO:0030246">
    <property type="term" value="F:carbohydrate binding"/>
    <property type="evidence" value="ECO:0007669"/>
    <property type="project" value="UniProtKB-KW"/>
</dbReference>
<keyword evidence="2" id="KW-1015">Disulfide bond</keyword>
<dbReference type="SUPFAM" id="SSF49899">
    <property type="entry name" value="Concanavalin A-like lectins/glucanases"/>
    <property type="match status" value="1"/>
</dbReference>
<feature type="domain" description="LamG-like jellyroll fold" evidence="3">
    <location>
        <begin position="252"/>
        <end position="382"/>
    </location>
</feature>
<organism evidence="4">
    <name type="scientific">uncultured Caudovirales phage</name>
    <dbReference type="NCBI Taxonomy" id="2100421"/>
    <lineage>
        <taxon>Viruses</taxon>
        <taxon>Duplodnaviria</taxon>
        <taxon>Heunggongvirae</taxon>
        <taxon>Uroviricota</taxon>
        <taxon>Caudoviricetes</taxon>
        <taxon>Peduoviridae</taxon>
        <taxon>Maltschvirus</taxon>
        <taxon>Maltschvirus maltsch</taxon>
    </lineage>
</organism>
<name>A0A6J5NRD5_9CAUD</name>
<dbReference type="Gene3D" id="2.60.120.200">
    <property type="match status" value="1"/>
</dbReference>
<evidence type="ECO:0000256" key="2">
    <source>
        <dbReference type="ARBA" id="ARBA00023157"/>
    </source>
</evidence>
<evidence type="ECO:0000256" key="1">
    <source>
        <dbReference type="ARBA" id="ARBA00022729"/>
    </source>
</evidence>
<keyword evidence="1" id="KW-0732">Signal</keyword>
<evidence type="ECO:0000313" key="4">
    <source>
        <dbReference type="EMBL" id="CAB4157744.1"/>
    </source>
</evidence>
<dbReference type="SMART" id="SM00560">
    <property type="entry name" value="LamGL"/>
    <property type="match status" value="1"/>
</dbReference>
<dbReference type="InterPro" id="IPR013320">
    <property type="entry name" value="ConA-like_dom_sf"/>
</dbReference>
<reference evidence="4" key="1">
    <citation type="submission" date="2020-04" db="EMBL/GenBank/DDBJ databases">
        <authorList>
            <person name="Chiriac C."/>
            <person name="Salcher M."/>
            <person name="Ghai R."/>
            <person name="Kavagutti S V."/>
        </authorList>
    </citation>
    <scope>NUCLEOTIDE SEQUENCE</scope>
</reference>
<evidence type="ECO:0000259" key="3">
    <source>
        <dbReference type="SMART" id="SM00560"/>
    </source>
</evidence>
<keyword evidence="4" id="KW-0430">Lectin</keyword>
<protein>
    <submittedName>
        <fullName evidence="4">Concanavalin A-like lectin/glucanases superfamily</fullName>
    </submittedName>
</protein>
<dbReference type="EMBL" id="LR796651">
    <property type="protein sequence ID" value="CAB4157744.1"/>
    <property type="molecule type" value="Genomic_DNA"/>
</dbReference>
<accession>A0A6J5NRD5</accession>
<dbReference type="InterPro" id="IPR006558">
    <property type="entry name" value="LamG-like"/>
</dbReference>
<gene>
    <name evidence="4" type="ORF">UFOVP694_45</name>
</gene>
<sequence length="397" mass="42587">MSIEAGPNEVTSGLIFCIDTTNTKKSWIGAPITNQFLAPTPTQNGDVTFAVNGTGTFKRITGGTFDGYSITQNDVVYRYDLGVTGCHYHGNVAAVPSGVYVTWTFDYYISPDAANYPTTNYLANVEGPGSMAITSPNSNKGIWQSIRSTSALTTSSGNSNLLLYPGACSSSYLASSGYILYKNPQVTFTSYSPTVGIPFVNGTRSSSQSLLDMVSKNTITANNIVYAADGTFSFNGSSSNYTIANNTIFDTQTPTVEAWIKPSTLTQNGFIFEKGAVNTQYSLFIEGSSIVWRQASTAGGYTNLTTSTSAMTVNQWNHVVGTFESGSRKIYVNGVQVASDTQVQTLPVNASGETIGMYNSGGYYYNGSIGVVRVYNRVLTATEVSQNFQGLRTRYGI</sequence>
<proteinExistence type="predicted"/>
<dbReference type="Pfam" id="PF13385">
    <property type="entry name" value="Laminin_G_3"/>
    <property type="match status" value="1"/>
</dbReference>